<dbReference type="EMBL" id="LDQV01000040">
    <property type="protein sequence ID" value="KTR25348.1"/>
    <property type="molecule type" value="Genomic_DNA"/>
</dbReference>
<dbReference type="RefSeq" id="WP_023469883.1">
    <property type="nucleotide sequence ID" value="NZ_FMYN01000010.1"/>
</dbReference>
<organism evidence="1 4">
    <name type="scientific">Exiguobacterium indicum</name>
    <dbReference type="NCBI Taxonomy" id="296995"/>
    <lineage>
        <taxon>Bacteria</taxon>
        <taxon>Bacillati</taxon>
        <taxon>Bacillota</taxon>
        <taxon>Bacilli</taxon>
        <taxon>Bacillales</taxon>
        <taxon>Bacillales Family XII. Incertae Sedis</taxon>
        <taxon>Exiguobacterium</taxon>
    </lineage>
</organism>
<dbReference type="Proteomes" id="UP000053797">
    <property type="component" value="Unassembled WGS sequence"/>
</dbReference>
<accession>A0A0V8GB99</accession>
<name>A0A0V8GB99_9BACL</name>
<dbReference type="OrthoDB" id="2166610at2"/>
<dbReference type="EMBL" id="LNQL01000010">
    <property type="protein sequence ID" value="KSU47455.1"/>
    <property type="molecule type" value="Genomic_DNA"/>
</dbReference>
<evidence type="ECO:0000313" key="1">
    <source>
        <dbReference type="EMBL" id="KSU47455.1"/>
    </source>
</evidence>
<dbReference type="EMBL" id="JBAWKY010000011">
    <property type="protein sequence ID" value="MEI4464071.1"/>
    <property type="molecule type" value="Genomic_DNA"/>
</dbReference>
<reference evidence="2 5" key="2">
    <citation type="journal article" date="2016" name="Front. Microbiol.">
        <title>Genomic Resource of Rice Seed Associated Bacteria.</title>
        <authorList>
            <person name="Midha S."/>
            <person name="Bansal K."/>
            <person name="Sharma S."/>
            <person name="Kumar N."/>
            <person name="Patil P.P."/>
            <person name="Chaudhry V."/>
            <person name="Patil P.B."/>
        </authorList>
    </citation>
    <scope>NUCLEOTIDE SEQUENCE [LARGE SCALE GENOMIC DNA]</scope>
    <source>
        <strain evidence="2 5">RSA11</strain>
    </source>
</reference>
<comment type="caution">
    <text evidence="1">The sequence shown here is derived from an EMBL/GenBank/DDBJ whole genome shotgun (WGS) entry which is preliminary data.</text>
</comment>
<sequence>MSWFRKKIRSEYDQRLLEELAKAKEDYLMKRHLLEISYDDYGDLEAQMKLAESLYFFYISEAKRRRVSLMMK</sequence>
<keyword evidence="6" id="KW-1185">Reference proteome</keyword>
<evidence type="ECO:0000313" key="6">
    <source>
        <dbReference type="Proteomes" id="UP001387110"/>
    </source>
</evidence>
<evidence type="ECO:0000313" key="4">
    <source>
        <dbReference type="Proteomes" id="UP000053797"/>
    </source>
</evidence>
<reference evidence="3 6" key="3">
    <citation type="submission" date="2023-12" db="EMBL/GenBank/DDBJ databases">
        <authorList>
            <person name="Easwaran N."/>
            <person name="Lazarus H.P.S."/>
        </authorList>
    </citation>
    <scope>NUCLEOTIDE SEQUENCE [LARGE SCALE GENOMIC DNA]</scope>
    <source>
        <strain evidence="3 6">VIT-2023</strain>
    </source>
</reference>
<dbReference type="GeneID" id="90839071"/>
<proteinExistence type="predicted"/>
<dbReference type="Proteomes" id="UP001387110">
    <property type="component" value="Unassembled WGS sequence"/>
</dbReference>
<protein>
    <submittedName>
        <fullName evidence="3">YaaL family protein</fullName>
    </submittedName>
</protein>
<evidence type="ECO:0000313" key="5">
    <source>
        <dbReference type="Proteomes" id="UP000072605"/>
    </source>
</evidence>
<dbReference type="Pfam" id="PF10704">
    <property type="entry name" value="DUF2508"/>
    <property type="match status" value="1"/>
</dbReference>
<evidence type="ECO:0000313" key="3">
    <source>
        <dbReference type="EMBL" id="MEI4464071.1"/>
    </source>
</evidence>
<reference evidence="1 4" key="1">
    <citation type="journal article" date="2015" name="Int. J. Syst. Evol. Microbiol.">
        <title>Exiguobacterium enclense sp. nov., isolated from sediment.</title>
        <authorList>
            <person name="Dastager S.G."/>
            <person name="Mawlankar R."/>
            <person name="Sonalkar V.V."/>
            <person name="Thorat M.N."/>
            <person name="Mual P."/>
            <person name="Verma A."/>
            <person name="Krishnamurthi S."/>
            <person name="Tang S.K."/>
            <person name="Li W.J."/>
        </authorList>
    </citation>
    <scope>NUCLEOTIDE SEQUENCE [LARGE SCALE GENOMIC DNA]</scope>
    <source>
        <strain evidence="1 4">NIO-1109</strain>
    </source>
</reference>
<dbReference type="Proteomes" id="UP000072605">
    <property type="component" value="Unassembled WGS sequence"/>
</dbReference>
<dbReference type="InterPro" id="IPR019644">
    <property type="entry name" value="DUF2508"/>
</dbReference>
<gene>
    <name evidence="1" type="ORF">AS033_16660</name>
    <name evidence="2" type="ORF">RSA11_15710</name>
    <name evidence="3" type="ORF">SZL87_16730</name>
</gene>
<evidence type="ECO:0000313" key="2">
    <source>
        <dbReference type="EMBL" id="KTR25348.1"/>
    </source>
</evidence>
<dbReference type="AlphaFoldDB" id="A0A0V8GB99"/>